<comment type="caution">
    <text evidence="3">The sequence shown here is derived from an EMBL/GenBank/DDBJ whole genome shotgun (WGS) entry which is preliminary data.</text>
</comment>
<accession>A0A918PBY5</accession>
<sequence length="176" mass="19093">MNRFVLGALAALFLAGIGMFWWQSRAAVERAAPAQAALAAVVSEDLPSADPAEMIGPDLPRATEQSREQRRFGRLDRDRDGKISRVEMLAARAAAFRKLDKDGNNLLTFEEWAVRTVDKFAAADANHDRWLSPQEFRSTAPKPAKAKPRCSCAPASRKGAAGKPDADDPESDEGGS</sequence>
<evidence type="ECO:0000259" key="2">
    <source>
        <dbReference type="PROSITE" id="PS50222"/>
    </source>
</evidence>
<feature type="domain" description="EF-hand" evidence="2">
    <location>
        <begin position="63"/>
        <end position="98"/>
    </location>
</feature>
<dbReference type="PROSITE" id="PS00018">
    <property type="entry name" value="EF_HAND_1"/>
    <property type="match status" value="2"/>
</dbReference>
<dbReference type="RefSeq" id="WP_189620055.1">
    <property type="nucleotide sequence ID" value="NZ_BMZA01000002.1"/>
</dbReference>
<dbReference type="Pfam" id="PF13202">
    <property type="entry name" value="EF-hand_5"/>
    <property type="match status" value="2"/>
</dbReference>
<reference evidence="3" key="2">
    <citation type="submission" date="2020-09" db="EMBL/GenBank/DDBJ databases">
        <authorList>
            <person name="Sun Q."/>
            <person name="Kim S."/>
        </authorList>
    </citation>
    <scope>NUCLEOTIDE SEQUENCE</scope>
    <source>
        <strain evidence="3">KCTC 32255</strain>
    </source>
</reference>
<dbReference type="InterPro" id="IPR002048">
    <property type="entry name" value="EF_hand_dom"/>
</dbReference>
<name>A0A918PBY5_9SPHN</name>
<dbReference type="PROSITE" id="PS50222">
    <property type="entry name" value="EF_HAND_2"/>
    <property type="match status" value="1"/>
</dbReference>
<feature type="compositionally biased region" description="Basic and acidic residues" evidence="1">
    <location>
        <begin position="64"/>
        <end position="77"/>
    </location>
</feature>
<evidence type="ECO:0000313" key="3">
    <source>
        <dbReference type="EMBL" id="GGY97295.1"/>
    </source>
</evidence>
<dbReference type="Proteomes" id="UP000648075">
    <property type="component" value="Unassembled WGS sequence"/>
</dbReference>
<dbReference type="InterPro" id="IPR011992">
    <property type="entry name" value="EF-hand-dom_pair"/>
</dbReference>
<dbReference type="InterPro" id="IPR018247">
    <property type="entry name" value="EF_Hand_1_Ca_BS"/>
</dbReference>
<protein>
    <recommendedName>
        <fullName evidence="2">EF-hand domain-containing protein</fullName>
    </recommendedName>
</protein>
<dbReference type="GO" id="GO:0005509">
    <property type="term" value="F:calcium ion binding"/>
    <property type="evidence" value="ECO:0007669"/>
    <property type="project" value="InterPro"/>
</dbReference>
<feature type="region of interest" description="Disordered" evidence="1">
    <location>
        <begin position="124"/>
        <end position="176"/>
    </location>
</feature>
<dbReference type="SUPFAM" id="SSF47473">
    <property type="entry name" value="EF-hand"/>
    <property type="match status" value="1"/>
</dbReference>
<evidence type="ECO:0000313" key="4">
    <source>
        <dbReference type="Proteomes" id="UP000648075"/>
    </source>
</evidence>
<dbReference type="AlphaFoldDB" id="A0A918PBY5"/>
<dbReference type="EMBL" id="BMZA01000002">
    <property type="protein sequence ID" value="GGY97295.1"/>
    <property type="molecule type" value="Genomic_DNA"/>
</dbReference>
<reference evidence="3" key="1">
    <citation type="journal article" date="2014" name="Int. J. Syst. Evol. Microbiol.">
        <title>Complete genome sequence of Corynebacterium casei LMG S-19264T (=DSM 44701T), isolated from a smear-ripened cheese.</title>
        <authorList>
            <consortium name="US DOE Joint Genome Institute (JGI-PGF)"/>
            <person name="Walter F."/>
            <person name="Albersmeier A."/>
            <person name="Kalinowski J."/>
            <person name="Ruckert C."/>
        </authorList>
    </citation>
    <scope>NUCLEOTIDE SEQUENCE</scope>
    <source>
        <strain evidence="3">KCTC 32255</strain>
    </source>
</reference>
<organism evidence="3 4">
    <name type="scientific">Novosphingobium colocasiae</name>
    <dbReference type="NCBI Taxonomy" id="1256513"/>
    <lineage>
        <taxon>Bacteria</taxon>
        <taxon>Pseudomonadati</taxon>
        <taxon>Pseudomonadota</taxon>
        <taxon>Alphaproteobacteria</taxon>
        <taxon>Sphingomonadales</taxon>
        <taxon>Sphingomonadaceae</taxon>
        <taxon>Novosphingobium</taxon>
    </lineage>
</organism>
<gene>
    <name evidence="3" type="ORF">GCM10011614_10370</name>
</gene>
<feature type="compositionally biased region" description="Acidic residues" evidence="1">
    <location>
        <begin position="167"/>
        <end position="176"/>
    </location>
</feature>
<proteinExistence type="predicted"/>
<dbReference type="Gene3D" id="1.10.238.10">
    <property type="entry name" value="EF-hand"/>
    <property type="match status" value="1"/>
</dbReference>
<feature type="region of interest" description="Disordered" evidence="1">
    <location>
        <begin position="54"/>
        <end position="77"/>
    </location>
</feature>
<evidence type="ECO:0000256" key="1">
    <source>
        <dbReference type="SAM" id="MobiDB-lite"/>
    </source>
</evidence>
<keyword evidence="4" id="KW-1185">Reference proteome</keyword>